<dbReference type="OrthoDB" id="5530243at2759"/>
<reference evidence="2 3" key="1">
    <citation type="submission" date="2016-07" db="EMBL/GenBank/DDBJ databases">
        <title>Pervasive Adenine N6-methylation of Active Genes in Fungi.</title>
        <authorList>
            <consortium name="DOE Joint Genome Institute"/>
            <person name="Mondo S.J."/>
            <person name="Dannebaum R.O."/>
            <person name="Kuo R.C."/>
            <person name="Labutti K."/>
            <person name="Haridas S."/>
            <person name="Kuo A."/>
            <person name="Salamov A."/>
            <person name="Ahrendt S.R."/>
            <person name="Lipzen A."/>
            <person name="Sullivan W."/>
            <person name="Andreopoulos W.B."/>
            <person name="Clum A."/>
            <person name="Lindquist E."/>
            <person name="Daum C."/>
            <person name="Ramamoorthy G.K."/>
            <person name="Gryganskyi A."/>
            <person name="Culley D."/>
            <person name="Magnuson J.K."/>
            <person name="James T.Y."/>
            <person name="O'Malley M.A."/>
            <person name="Stajich J.E."/>
            <person name="Spatafora J.W."/>
            <person name="Visel A."/>
            <person name="Grigoriev I.V."/>
        </authorList>
    </citation>
    <scope>NUCLEOTIDE SEQUENCE [LARGE SCALE GENOMIC DNA]</scope>
    <source>
        <strain evidence="2 3">CBS 129021</strain>
    </source>
</reference>
<dbReference type="GO" id="GO:0034965">
    <property type="term" value="P:intronic box C/D snoRNA processing"/>
    <property type="evidence" value="ECO:0007669"/>
    <property type="project" value="TreeGrafter"/>
</dbReference>
<dbReference type="GO" id="GO:0005655">
    <property type="term" value="C:nucleolar ribonuclease P complex"/>
    <property type="evidence" value="ECO:0007669"/>
    <property type="project" value="InterPro"/>
</dbReference>
<dbReference type="GO" id="GO:0004526">
    <property type="term" value="F:ribonuclease P activity"/>
    <property type="evidence" value="ECO:0007669"/>
    <property type="project" value="TreeGrafter"/>
</dbReference>
<comment type="caution">
    <text evidence="2">The sequence shown here is derived from an EMBL/GenBank/DDBJ whole genome shotgun (WGS) entry which is preliminary data.</text>
</comment>
<protein>
    <recommendedName>
        <fullName evidence="1">Ribonucleases P/MRP subunit Pop8-like domain-containing protein</fullName>
    </recommendedName>
</protein>
<dbReference type="Proteomes" id="UP000193689">
    <property type="component" value="Unassembled WGS sequence"/>
</dbReference>
<dbReference type="InterPro" id="IPR049128">
    <property type="entry name" value="Pop8-like_dom"/>
</dbReference>
<dbReference type="PANTHER" id="PTHR28173">
    <property type="entry name" value="RIBONUCLEASES P/MRP PROTEIN SUBUNIT POP8"/>
    <property type="match status" value="1"/>
</dbReference>
<dbReference type="InterPro" id="IPR020347">
    <property type="entry name" value="Pop8"/>
</dbReference>
<dbReference type="InParanoid" id="A0A1Y2EIX1"/>
<dbReference type="GeneID" id="63780975"/>
<sequence length="142" mass="15675">MADAGDRTMSSIASIAKAQKSRDLVTCTIRAPRFSYVHLENLTQRSEPAALDPIQIRSYCTAALKQFLGITGTSISLDFLKVDGAECWLRLPRDDLSAFSAAITAWQGTYENGVHATLHVKGCSNWLGTLIDRNDEDRLWKG</sequence>
<dbReference type="RefSeq" id="XP_040720778.1">
    <property type="nucleotide sequence ID" value="XM_040864763.1"/>
</dbReference>
<evidence type="ECO:0000313" key="2">
    <source>
        <dbReference type="EMBL" id="ORY71186.1"/>
    </source>
</evidence>
<evidence type="ECO:0000259" key="1">
    <source>
        <dbReference type="Pfam" id="PF20976"/>
    </source>
</evidence>
<dbReference type="GO" id="GO:0000171">
    <property type="term" value="F:ribonuclease MRP activity"/>
    <property type="evidence" value="ECO:0007669"/>
    <property type="project" value="TreeGrafter"/>
</dbReference>
<proteinExistence type="predicted"/>
<gene>
    <name evidence="2" type="ORF">BCR38DRAFT_4971</name>
</gene>
<feature type="domain" description="Ribonucleases P/MRP subunit Pop8-like" evidence="1">
    <location>
        <begin position="34"/>
        <end position="106"/>
    </location>
</feature>
<name>A0A1Y2EIX1_9PEZI</name>
<dbReference type="STRING" id="1141098.A0A1Y2EIX1"/>
<dbReference type="EMBL" id="MCFJ01000001">
    <property type="protein sequence ID" value="ORY71186.1"/>
    <property type="molecule type" value="Genomic_DNA"/>
</dbReference>
<dbReference type="Pfam" id="PF20976">
    <property type="entry name" value="Pop8"/>
    <property type="match status" value="1"/>
</dbReference>
<organism evidence="2 3">
    <name type="scientific">Pseudomassariella vexata</name>
    <dbReference type="NCBI Taxonomy" id="1141098"/>
    <lineage>
        <taxon>Eukaryota</taxon>
        <taxon>Fungi</taxon>
        <taxon>Dikarya</taxon>
        <taxon>Ascomycota</taxon>
        <taxon>Pezizomycotina</taxon>
        <taxon>Sordariomycetes</taxon>
        <taxon>Xylariomycetidae</taxon>
        <taxon>Amphisphaeriales</taxon>
        <taxon>Pseudomassariaceae</taxon>
        <taxon>Pseudomassariella</taxon>
    </lineage>
</organism>
<dbReference type="GO" id="GO:0000294">
    <property type="term" value="P:nuclear-transcribed mRNA catabolic process, RNase MRP-dependent"/>
    <property type="evidence" value="ECO:0007669"/>
    <property type="project" value="TreeGrafter"/>
</dbReference>
<keyword evidence="3" id="KW-1185">Reference proteome</keyword>
<dbReference type="PANTHER" id="PTHR28173:SF1">
    <property type="entry name" value="RIBONUCLEASES P_MRP PROTEIN SUBUNIT POP8"/>
    <property type="match status" value="1"/>
</dbReference>
<dbReference type="GO" id="GO:0000172">
    <property type="term" value="C:ribonuclease MRP complex"/>
    <property type="evidence" value="ECO:0007669"/>
    <property type="project" value="InterPro"/>
</dbReference>
<dbReference type="AlphaFoldDB" id="A0A1Y2EIX1"/>
<evidence type="ECO:0000313" key="3">
    <source>
        <dbReference type="Proteomes" id="UP000193689"/>
    </source>
</evidence>
<dbReference type="GO" id="GO:0008033">
    <property type="term" value="P:tRNA processing"/>
    <property type="evidence" value="ECO:0007669"/>
    <property type="project" value="InterPro"/>
</dbReference>
<accession>A0A1Y2EIX1</accession>